<dbReference type="Proteomes" id="UP001597169">
    <property type="component" value="Unassembled WGS sequence"/>
</dbReference>
<dbReference type="Gene3D" id="2.60.120.40">
    <property type="match status" value="1"/>
</dbReference>
<organism evidence="2 3">
    <name type="scientific">Paenibacillus provencensis</name>
    <dbReference type="NCBI Taxonomy" id="441151"/>
    <lineage>
        <taxon>Bacteria</taxon>
        <taxon>Bacillati</taxon>
        <taxon>Bacillota</taxon>
        <taxon>Bacilli</taxon>
        <taxon>Bacillales</taxon>
        <taxon>Paenibacillaceae</taxon>
        <taxon>Paenibacillus</taxon>
    </lineage>
</organism>
<dbReference type="InterPro" id="IPR048009">
    <property type="entry name" value="NGRR_dom"/>
</dbReference>
<feature type="region of interest" description="Disordered" evidence="1">
    <location>
        <begin position="155"/>
        <end position="208"/>
    </location>
</feature>
<accession>A0ABW3PS52</accession>
<dbReference type="RefSeq" id="WP_251581042.1">
    <property type="nucleotide sequence ID" value="NZ_JBHTKX010000001.1"/>
</dbReference>
<dbReference type="InterPro" id="IPR008983">
    <property type="entry name" value="Tumour_necrosis_fac-like_dom"/>
</dbReference>
<protein>
    <submittedName>
        <fullName evidence="2">Collagen-like repeat preface domain-containing protein</fullName>
    </submittedName>
</protein>
<sequence length="562" mass="55845">MMSKKRKRVSIRSFLGRGSDGNSSNDRFVGIPIPLEELERYSQLLTALQKTAPAAISQSIILNITALQRNLRDLLQFVNNSSLPGVIKAQLQSILELSIASSEVTPFVKLNTIINIQDLLDDLLEITLLLLILPEEKDRLVGIIRATGVALTTASEGLGGGGGQGPAGPSGPPGPAGPQGAPGSAGSQGIPGPVGPAGPPGLTRTVEFNPVDSGAYESDQIVTFEGSSYIVNTANPAGIPGISPDFTLFVSVGQTGATGPTGSAGITGATGVGLSGVITYDPLAAPGYPACQVVTYLGSTYITNVTAPMGIPGMSPDYTLLAGAGATGSTGATGAGVTGATGTTGVTGLTGGTGATGTAGITGETGATGVTGLTGATGTTGATGLTGATGITGATGATGTIVGTDGFSAFLPALSTATSIQLAGWTVTPPYYDSATFDEATGNFTVPTTGRYTINATINYSTAAALSISLEEGVNPAFVVLRTSPTTTQLISGLFPVLNVNVALVLTLRAILGNGTVTLTGDVELTAGDVIGLFYAANGLTAALDLGGAGTPGIVWSIHRIS</sequence>
<dbReference type="EMBL" id="JBHTKX010000001">
    <property type="protein sequence ID" value="MFD1127043.1"/>
    <property type="molecule type" value="Genomic_DNA"/>
</dbReference>
<dbReference type="NCBIfam" id="NF033172">
    <property type="entry name" value="N_to_GlyXaaXaa"/>
    <property type="match status" value="1"/>
</dbReference>
<dbReference type="InterPro" id="IPR008160">
    <property type="entry name" value="Collagen"/>
</dbReference>
<keyword evidence="3" id="KW-1185">Reference proteome</keyword>
<proteinExistence type="predicted"/>
<name>A0ABW3PS52_9BACL</name>
<feature type="compositionally biased region" description="Low complexity" evidence="1">
    <location>
        <begin position="178"/>
        <end position="191"/>
    </location>
</feature>
<reference evidence="3" key="1">
    <citation type="journal article" date="2019" name="Int. J. Syst. Evol. Microbiol.">
        <title>The Global Catalogue of Microorganisms (GCM) 10K type strain sequencing project: providing services to taxonomists for standard genome sequencing and annotation.</title>
        <authorList>
            <consortium name="The Broad Institute Genomics Platform"/>
            <consortium name="The Broad Institute Genome Sequencing Center for Infectious Disease"/>
            <person name="Wu L."/>
            <person name="Ma J."/>
        </authorList>
    </citation>
    <scope>NUCLEOTIDE SEQUENCE [LARGE SCALE GENOMIC DNA]</scope>
    <source>
        <strain evidence="3">CCUG 53519</strain>
    </source>
</reference>
<dbReference type="PANTHER" id="PTHR24023">
    <property type="entry name" value="COLLAGEN ALPHA"/>
    <property type="match status" value="1"/>
</dbReference>
<gene>
    <name evidence="2" type="ORF">ACFQ3J_02530</name>
</gene>
<dbReference type="Pfam" id="PF01391">
    <property type="entry name" value="Collagen"/>
    <property type="match status" value="1"/>
</dbReference>
<evidence type="ECO:0000313" key="2">
    <source>
        <dbReference type="EMBL" id="MFD1127043.1"/>
    </source>
</evidence>
<evidence type="ECO:0000313" key="3">
    <source>
        <dbReference type="Proteomes" id="UP001597169"/>
    </source>
</evidence>
<evidence type="ECO:0000256" key="1">
    <source>
        <dbReference type="SAM" id="MobiDB-lite"/>
    </source>
</evidence>
<dbReference type="PANTHER" id="PTHR24023:SF1095">
    <property type="entry name" value="EGF-LIKE DOMAIN-CONTAINING PROTEIN"/>
    <property type="match status" value="1"/>
</dbReference>
<comment type="caution">
    <text evidence="2">The sequence shown here is derived from an EMBL/GenBank/DDBJ whole genome shotgun (WGS) entry which is preliminary data.</text>
</comment>
<feature type="compositionally biased region" description="Gly residues" evidence="1">
    <location>
        <begin position="157"/>
        <end position="168"/>
    </location>
</feature>
<dbReference type="InterPro" id="IPR050149">
    <property type="entry name" value="Collagen_superfamily"/>
</dbReference>